<evidence type="ECO:0000256" key="1">
    <source>
        <dbReference type="SAM" id="MobiDB-lite"/>
    </source>
</evidence>
<evidence type="ECO:0000313" key="5">
    <source>
        <dbReference type="Proteomes" id="UP001216579"/>
    </source>
</evidence>
<gene>
    <name evidence="4" type="ORF">P3G67_10805</name>
</gene>
<organism evidence="4 5">
    <name type="scientific">Streptomyces silvisoli</name>
    <dbReference type="NCBI Taxonomy" id="3034235"/>
    <lineage>
        <taxon>Bacteria</taxon>
        <taxon>Bacillati</taxon>
        <taxon>Actinomycetota</taxon>
        <taxon>Actinomycetes</taxon>
        <taxon>Kitasatosporales</taxon>
        <taxon>Streptomycetaceae</taxon>
        <taxon>Streptomyces</taxon>
    </lineage>
</organism>
<dbReference type="InterPro" id="IPR001466">
    <property type="entry name" value="Beta-lactam-related"/>
</dbReference>
<evidence type="ECO:0000259" key="3">
    <source>
        <dbReference type="Pfam" id="PF00144"/>
    </source>
</evidence>
<feature type="compositionally biased region" description="Polar residues" evidence="1">
    <location>
        <begin position="398"/>
        <end position="433"/>
    </location>
</feature>
<dbReference type="EMBL" id="JARJBC010000005">
    <property type="protein sequence ID" value="MDF3289716.1"/>
    <property type="molecule type" value="Genomic_DNA"/>
</dbReference>
<name>A0ABT5ZJ84_9ACTN</name>
<protein>
    <submittedName>
        <fullName evidence="4">Serine hydrolase</fullName>
    </submittedName>
</protein>
<dbReference type="Proteomes" id="UP001216579">
    <property type="component" value="Unassembled WGS sequence"/>
</dbReference>
<dbReference type="Gene3D" id="3.40.710.10">
    <property type="entry name" value="DD-peptidase/beta-lactamase superfamily"/>
    <property type="match status" value="1"/>
</dbReference>
<keyword evidence="4" id="KW-0378">Hydrolase</keyword>
<dbReference type="Pfam" id="PF00144">
    <property type="entry name" value="Beta-lactamase"/>
    <property type="match status" value="1"/>
</dbReference>
<keyword evidence="2" id="KW-0732">Signal</keyword>
<proteinExistence type="predicted"/>
<dbReference type="PANTHER" id="PTHR46825:SF7">
    <property type="entry name" value="D-ALANYL-D-ALANINE CARBOXYPEPTIDASE"/>
    <property type="match status" value="1"/>
</dbReference>
<evidence type="ECO:0000256" key="2">
    <source>
        <dbReference type="SAM" id="SignalP"/>
    </source>
</evidence>
<dbReference type="PANTHER" id="PTHR46825">
    <property type="entry name" value="D-ALANYL-D-ALANINE-CARBOXYPEPTIDASE/ENDOPEPTIDASE AMPH"/>
    <property type="match status" value="1"/>
</dbReference>
<dbReference type="GO" id="GO:0016787">
    <property type="term" value="F:hydrolase activity"/>
    <property type="evidence" value="ECO:0007669"/>
    <property type="project" value="UniProtKB-KW"/>
</dbReference>
<reference evidence="4 5" key="1">
    <citation type="submission" date="2023-03" db="EMBL/GenBank/DDBJ databases">
        <title>Draft genome sequence of Streptomyces sp. RB6PN23 isolated from peat swamp forest in Thailand.</title>
        <authorList>
            <person name="Klaysubun C."/>
            <person name="Duangmal K."/>
        </authorList>
    </citation>
    <scope>NUCLEOTIDE SEQUENCE [LARGE SCALE GENOMIC DNA]</scope>
    <source>
        <strain evidence="4 5">RB6PN23</strain>
    </source>
</reference>
<keyword evidence="5" id="KW-1185">Reference proteome</keyword>
<dbReference type="InterPro" id="IPR012338">
    <property type="entry name" value="Beta-lactam/transpept-like"/>
</dbReference>
<sequence length="433" mass="46241">MTRFLARSTRRAVTGAVVVGTLGSMLAAAMPASAAPNRAAAAAQQTSPAPDMAALKQALQGVVTAGAPGVFARVNDTSGHSGTVSVGTGDIATHSPVNPSGDFRVGSVTKTFTSVLVLQLVAQHKVGLDTAATHYLPHGVLPADSTITVRQLLNHTSGLYDYTNDLLTGDTVTGYQKFRYKTYQPQALVADALKHGQQFKPGSQYSYSNTNFVVLGMLVEHITGKPYAQVLTQRILAPLKLTHTEFVVPRTTIDGPHAIGYLTQDDRTKPLFDATNQTASWLWSAGALISSTSDLNRFLQALTTGHLLPRAQLAEMETMEAVTPTSQYGLGLRQYDLSCGTKVIGHDGIIEGYQTYTYTTKDGSRQVTISANASNNSDVFAAERRALDPVFCGKPAPTAQQRSQTVDTQRIAQQEMPSARARTSGTSDLLANR</sequence>
<dbReference type="InterPro" id="IPR050491">
    <property type="entry name" value="AmpC-like"/>
</dbReference>
<evidence type="ECO:0000313" key="4">
    <source>
        <dbReference type="EMBL" id="MDF3289716.1"/>
    </source>
</evidence>
<dbReference type="SUPFAM" id="SSF56601">
    <property type="entry name" value="beta-lactamase/transpeptidase-like"/>
    <property type="match status" value="1"/>
</dbReference>
<dbReference type="RefSeq" id="WP_276093238.1">
    <property type="nucleotide sequence ID" value="NZ_JARJBC010000005.1"/>
</dbReference>
<feature type="region of interest" description="Disordered" evidence="1">
    <location>
        <begin position="394"/>
        <end position="433"/>
    </location>
</feature>
<feature type="chain" id="PRO_5046743631" evidence="2">
    <location>
        <begin position="35"/>
        <end position="433"/>
    </location>
</feature>
<feature type="signal peptide" evidence="2">
    <location>
        <begin position="1"/>
        <end position="34"/>
    </location>
</feature>
<accession>A0ABT5ZJ84</accession>
<dbReference type="PROSITE" id="PS51318">
    <property type="entry name" value="TAT"/>
    <property type="match status" value="1"/>
</dbReference>
<dbReference type="InterPro" id="IPR006311">
    <property type="entry name" value="TAT_signal"/>
</dbReference>
<feature type="domain" description="Beta-lactamase-related" evidence="3">
    <location>
        <begin position="63"/>
        <end position="385"/>
    </location>
</feature>
<comment type="caution">
    <text evidence="4">The sequence shown here is derived from an EMBL/GenBank/DDBJ whole genome shotgun (WGS) entry which is preliminary data.</text>
</comment>